<feature type="compositionally biased region" description="Polar residues" evidence="1">
    <location>
        <begin position="24"/>
        <end position="33"/>
    </location>
</feature>
<feature type="compositionally biased region" description="Basic and acidic residues" evidence="1">
    <location>
        <begin position="59"/>
        <end position="69"/>
    </location>
</feature>
<accession>A0AAP0PG86</accession>
<gene>
    <name evidence="2" type="ORF">Syun_012237</name>
</gene>
<sequence length="69" mass="8096">METRGSDEKRGCDGDARKRWRSEAASNGGAQTTESDRDFAMRERSRRRKTKVSKSFSWRQRDGEDFQHI</sequence>
<dbReference type="AlphaFoldDB" id="A0AAP0PG86"/>
<keyword evidence="3" id="KW-1185">Reference proteome</keyword>
<reference evidence="2 3" key="1">
    <citation type="submission" date="2024-01" db="EMBL/GenBank/DDBJ databases">
        <title>Genome assemblies of Stephania.</title>
        <authorList>
            <person name="Yang L."/>
        </authorList>
    </citation>
    <scope>NUCLEOTIDE SEQUENCE [LARGE SCALE GENOMIC DNA]</scope>
    <source>
        <strain evidence="2">YNDBR</strain>
        <tissue evidence="2">Leaf</tissue>
    </source>
</reference>
<organism evidence="2 3">
    <name type="scientific">Stephania yunnanensis</name>
    <dbReference type="NCBI Taxonomy" id="152371"/>
    <lineage>
        <taxon>Eukaryota</taxon>
        <taxon>Viridiplantae</taxon>
        <taxon>Streptophyta</taxon>
        <taxon>Embryophyta</taxon>
        <taxon>Tracheophyta</taxon>
        <taxon>Spermatophyta</taxon>
        <taxon>Magnoliopsida</taxon>
        <taxon>Ranunculales</taxon>
        <taxon>Menispermaceae</taxon>
        <taxon>Menispermoideae</taxon>
        <taxon>Cissampelideae</taxon>
        <taxon>Stephania</taxon>
    </lineage>
</organism>
<protein>
    <submittedName>
        <fullName evidence="2">Uncharacterized protein</fullName>
    </submittedName>
</protein>
<feature type="compositionally biased region" description="Basic and acidic residues" evidence="1">
    <location>
        <begin position="1"/>
        <end position="17"/>
    </location>
</feature>
<comment type="caution">
    <text evidence="2">The sequence shown here is derived from an EMBL/GenBank/DDBJ whole genome shotgun (WGS) entry which is preliminary data.</text>
</comment>
<evidence type="ECO:0000256" key="1">
    <source>
        <dbReference type="SAM" id="MobiDB-lite"/>
    </source>
</evidence>
<evidence type="ECO:0000313" key="2">
    <source>
        <dbReference type="EMBL" id="KAK9142837.1"/>
    </source>
</evidence>
<proteinExistence type="predicted"/>
<name>A0AAP0PG86_9MAGN</name>
<evidence type="ECO:0000313" key="3">
    <source>
        <dbReference type="Proteomes" id="UP001420932"/>
    </source>
</evidence>
<dbReference type="Proteomes" id="UP001420932">
    <property type="component" value="Unassembled WGS sequence"/>
</dbReference>
<dbReference type="EMBL" id="JBBNAF010000005">
    <property type="protein sequence ID" value="KAK9142837.1"/>
    <property type="molecule type" value="Genomic_DNA"/>
</dbReference>
<feature type="compositionally biased region" description="Basic and acidic residues" evidence="1">
    <location>
        <begin position="34"/>
        <end position="43"/>
    </location>
</feature>
<feature type="region of interest" description="Disordered" evidence="1">
    <location>
        <begin position="1"/>
        <end position="69"/>
    </location>
</feature>